<feature type="region of interest" description="Disordered" evidence="2">
    <location>
        <begin position="491"/>
        <end position="512"/>
    </location>
</feature>
<feature type="compositionally biased region" description="Pro residues" evidence="2">
    <location>
        <begin position="314"/>
        <end position="355"/>
    </location>
</feature>
<dbReference type="SUPFAM" id="SSF58113">
    <property type="entry name" value="Apolipoprotein A-I"/>
    <property type="match status" value="1"/>
</dbReference>
<dbReference type="AlphaFoldDB" id="A0AA36N1J1"/>
<evidence type="ECO:0000256" key="3">
    <source>
        <dbReference type="SAM" id="SignalP"/>
    </source>
</evidence>
<evidence type="ECO:0000256" key="1">
    <source>
        <dbReference type="SAM" id="Coils"/>
    </source>
</evidence>
<reference evidence="4" key="1">
    <citation type="submission" date="2023-08" db="EMBL/GenBank/DDBJ databases">
        <authorList>
            <person name="Chen Y."/>
            <person name="Shah S."/>
            <person name="Dougan E. K."/>
            <person name="Thang M."/>
            <person name="Chan C."/>
        </authorList>
    </citation>
    <scope>NUCLEOTIDE SEQUENCE</scope>
</reference>
<evidence type="ECO:0000313" key="4">
    <source>
        <dbReference type="EMBL" id="CAJ1388694.1"/>
    </source>
</evidence>
<keyword evidence="3" id="KW-0732">Signal</keyword>
<accession>A0AA36N1J1</accession>
<name>A0AA36N1J1_9DINO</name>
<keyword evidence="1" id="KW-0175">Coiled coil</keyword>
<gene>
    <name evidence="4" type="ORF">EVOR1521_LOCUS14507</name>
</gene>
<feature type="coiled-coil region" evidence="1">
    <location>
        <begin position="270"/>
        <end position="304"/>
    </location>
</feature>
<evidence type="ECO:0000313" key="5">
    <source>
        <dbReference type="Proteomes" id="UP001178507"/>
    </source>
</evidence>
<keyword evidence="5" id="KW-1185">Reference proteome</keyword>
<feature type="chain" id="PRO_5041296270" evidence="3">
    <location>
        <begin position="16"/>
        <end position="628"/>
    </location>
</feature>
<dbReference type="EMBL" id="CAUJNA010001735">
    <property type="protein sequence ID" value="CAJ1388694.1"/>
    <property type="molecule type" value="Genomic_DNA"/>
</dbReference>
<evidence type="ECO:0000256" key="2">
    <source>
        <dbReference type="SAM" id="MobiDB-lite"/>
    </source>
</evidence>
<dbReference type="Proteomes" id="UP001178507">
    <property type="component" value="Unassembled WGS sequence"/>
</dbReference>
<proteinExistence type="predicted"/>
<feature type="signal peptide" evidence="3">
    <location>
        <begin position="1"/>
        <end position="15"/>
    </location>
</feature>
<sequence>MALALLALAAVPAAAYEFVAGTATGDEVRSGGKVTMGGKLGGYGSLLQASNSGFGETTLILECCGEAASLAGDAANGINLNEFSADDLEAQILAKYGQKNMCTKASADAVAEVGCNYAYSFKNKNWADVAYAALCVPSDVCSIDVVGMTKGTKIGYSVVEQILNSNAGDLMYAGYGPIGNCLDGMNAVNVGKTSKFVKQVPSYVELVPGIKIPTGKNKDGIVFEGMKEQGLVQMLGTCEPTADNGMLYVYKNKFWDADTGLVNIAGFLDEKAEQEKMQQIEEEKAKVEDQIESAEDKATELGLLKEKPATKPAAAPPAPPAAAAPPAPPAAAAPPAPPAAAAPPAPPAAAAPPAPAATEPAVTLDPMEKLEEIANTASKAKEAAEEAEETHVDPETAAAKVLGAALDKAEETKAEEVTAPAELAKPSATIDALAAGVKELAAAAPAELAKPSATLDAVAAGVKDSAAAMQAAAEKTAADLAASQEAAQKAAEEAAQKLQEQTEQAAADAKEAADKLAQTQAAADKLAAQTKAALKETANKLTAQTQAAQEAAEQHVGAVAKATEEQAAAVKKAAETHAAAIQQAAEDHSAALKDAIATGVASTEESPAVAKKAAAAVGIESRRLTLLI</sequence>
<organism evidence="4 5">
    <name type="scientific">Effrenium voratum</name>
    <dbReference type="NCBI Taxonomy" id="2562239"/>
    <lineage>
        <taxon>Eukaryota</taxon>
        <taxon>Sar</taxon>
        <taxon>Alveolata</taxon>
        <taxon>Dinophyceae</taxon>
        <taxon>Suessiales</taxon>
        <taxon>Symbiodiniaceae</taxon>
        <taxon>Effrenium</taxon>
    </lineage>
</organism>
<protein>
    <submittedName>
        <fullName evidence="4">Uncharacterized protein</fullName>
    </submittedName>
</protein>
<feature type="region of interest" description="Disordered" evidence="2">
    <location>
        <begin position="309"/>
        <end position="360"/>
    </location>
</feature>
<comment type="caution">
    <text evidence="4">The sequence shown here is derived from an EMBL/GenBank/DDBJ whole genome shotgun (WGS) entry which is preliminary data.</text>
</comment>
<feature type="compositionally biased region" description="Low complexity" evidence="2">
    <location>
        <begin position="496"/>
        <end position="507"/>
    </location>
</feature>